<evidence type="ECO:0000256" key="3">
    <source>
        <dbReference type="ARBA" id="ARBA00023002"/>
    </source>
</evidence>
<sequence length="328" mass="35634">MATDAPSGVPAEARFWQPVAMVDDLATVGGPPLPVRLLGHDLVLWRGAGGVAAFDDRCPHRGAALSLGRVVGGQLQCAYHGWRFDPMGRCVRIPAAPDFVPPDGHAAGTWRVAQAHGLWWVARDPVEPTPPACVGVPARRVVCGPYTVETSAPRLIENFLDTSHFAFVHEGWLGDAAHPEVPAYDVQHTADGRPLIPHYRAWQPRASASSAEGAWVDYRYEVLGPYAALLVKQPEGGGVADAYAAFACPVDEERCRAWFMQFTTDTATPDEALQQFQDTIFGQDRAVLESQRPRRLPVSGGEVHSAADRLSAAYRRWLQHSGVTFGVC</sequence>
<dbReference type="GO" id="GO:0051213">
    <property type="term" value="F:dioxygenase activity"/>
    <property type="evidence" value="ECO:0007669"/>
    <property type="project" value="UniProtKB-KW"/>
</dbReference>
<evidence type="ECO:0000256" key="2">
    <source>
        <dbReference type="ARBA" id="ARBA00022723"/>
    </source>
</evidence>
<dbReference type="InterPro" id="IPR036922">
    <property type="entry name" value="Rieske_2Fe-2S_sf"/>
</dbReference>
<evidence type="ECO:0000313" key="8">
    <source>
        <dbReference type="Proteomes" id="UP000288178"/>
    </source>
</evidence>
<accession>A0A3S2VUS0</accession>
<dbReference type="InterPro" id="IPR044043">
    <property type="entry name" value="VanA_C_cat"/>
</dbReference>
<comment type="caution">
    <text evidence="7">The sequence shown here is derived from an EMBL/GenBank/DDBJ whole genome shotgun (WGS) entry which is preliminary data.</text>
</comment>
<keyword evidence="5" id="KW-0411">Iron-sulfur</keyword>
<keyword evidence="7" id="KW-0223">Dioxygenase</keyword>
<evidence type="ECO:0000313" key="7">
    <source>
        <dbReference type="EMBL" id="RVT49309.1"/>
    </source>
</evidence>
<dbReference type="OrthoDB" id="9790995at2"/>
<evidence type="ECO:0000256" key="4">
    <source>
        <dbReference type="ARBA" id="ARBA00023004"/>
    </source>
</evidence>
<evidence type="ECO:0000256" key="1">
    <source>
        <dbReference type="ARBA" id="ARBA00022714"/>
    </source>
</evidence>
<feature type="domain" description="Rieske" evidence="6">
    <location>
        <begin position="16"/>
        <end position="121"/>
    </location>
</feature>
<name>A0A3S2VUS0_9BURK</name>
<evidence type="ECO:0000259" key="6">
    <source>
        <dbReference type="PROSITE" id="PS51296"/>
    </source>
</evidence>
<dbReference type="PANTHER" id="PTHR21266">
    <property type="entry name" value="IRON-SULFUR DOMAIN CONTAINING PROTEIN"/>
    <property type="match status" value="1"/>
</dbReference>
<organism evidence="7 8">
    <name type="scientific">Rubrivivax albus</name>
    <dbReference type="NCBI Taxonomy" id="2499835"/>
    <lineage>
        <taxon>Bacteria</taxon>
        <taxon>Pseudomonadati</taxon>
        <taxon>Pseudomonadota</taxon>
        <taxon>Betaproteobacteria</taxon>
        <taxon>Burkholderiales</taxon>
        <taxon>Sphaerotilaceae</taxon>
        <taxon>Rubrivivax</taxon>
    </lineage>
</organism>
<protein>
    <submittedName>
        <fullName evidence="7">Aromatic ring-hydroxylating dioxygenase subunit alpha</fullName>
    </submittedName>
</protein>
<dbReference type="PROSITE" id="PS51296">
    <property type="entry name" value="RIESKE"/>
    <property type="match status" value="1"/>
</dbReference>
<reference evidence="7 8" key="1">
    <citation type="submission" date="2019-01" db="EMBL/GenBank/DDBJ databases">
        <authorList>
            <person name="Chen W.-M."/>
        </authorList>
    </citation>
    <scope>NUCLEOTIDE SEQUENCE [LARGE SCALE GENOMIC DNA]</scope>
    <source>
        <strain evidence="7 8">ICH-3</strain>
    </source>
</reference>
<gene>
    <name evidence="7" type="ORF">ENE75_19715</name>
</gene>
<dbReference type="SUPFAM" id="SSF55961">
    <property type="entry name" value="Bet v1-like"/>
    <property type="match status" value="1"/>
</dbReference>
<evidence type="ECO:0000256" key="5">
    <source>
        <dbReference type="ARBA" id="ARBA00023014"/>
    </source>
</evidence>
<dbReference type="InterPro" id="IPR017941">
    <property type="entry name" value="Rieske_2Fe-2S"/>
</dbReference>
<dbReference type="PANTHER" id="PTHR21266:SF59">
    <property type="entry name" value="BLR4922 PROTEIN"/>
    <property type="match status" value="1"/>
</dbReference>
<keyword evidence="4" id="KW-0408">Iron</keyword>
<dbReference type="InterPro" id="IPR050584">
    <property type="entry name" value="Cholesterol_7-desaturase"/>
</dbReference>
<dbReference type="GO" id="GO:0051537">
    <property type="term" value="F:2 iron, 2 sulfur cluster binding"/>
    <property type="evidence" value="ECO:0007669"/>
    <property type="project" value="UniProtKB-KW"/>
</dbReference>
<keyword evidence="8" id="KW-1185">Reference proteome</keyword>
<dbReference type="AlphaFoldDB" id="A0A3S2VUS0"/>
<keyword evidence="1" id="KW-0001">2Fe-2S</keyword>
<dbReference type="GO" id="GO:0046872">
    <property type="term" value="F:metal ion binding"/>
    <property type="evidence" value="ECO:0007669"/>
    <property type="project" value="UniProtKB-KW"/>
</dbReference>
<keyword evidence="3" id="KW-0560">Oxidoreductase</keyword>
<keyword evidence="2" id="KW-0479">Metal-binding</keyword>
<dbReference type="Gene3D" id="2.102.10.10">
    <property type="entry name" value="Rieske [2Fe-2S] iron-sulphur domain"/>
    <property type="match status" value="1"/>
</dbReference>
<dbReference type="RefSeq" id="WP_128200060.1">
    <property type="nucleotide sequence ID" value="NZ_SACT01000008.1"/>
</dbReference>
<dbReference type="EMBL" id="SACT01000008">
    <property type="protein sequence ID" value="RVT49309.1"/>
    <property type="molecule type" value="Genomic_DNA"/>
</dbReference>
<dbReference type="Gene3D" id="3.90.380.10">
    <property type="entry name" value="Naphthalene 1,2-dioxygenase Alpha Subunit, Chain A, domain 1"/>
    <property type="match status" value="1"/>
</dbReference>
<proteinExistence type="predicted"/>
<dbReference type="CDD" id="cd03469">
    <property type="entry name" value="Rieske_RO_Alpha_N"/>
    <property type="match status" value="1"/>
</dbReference>
<dbReference type="Pfam" id="PF00355">
    <property type="entry name" value="Rieske"/>
    <property type="match status" value="1"/>
</dbReference>
<dbReference type="Proteomes" id="UP000288178">
    <property type="component" value="Unassembled WGS sequence"/>
</dbReference>
<dbReference type="SUPFAM" id="SSF50022">
    <property type="entry name" value="ISP domain"/>
    <property type="match status" value="1"/>
</dbReference>
<dbReference type="Pfam" id="PF19112">
    <property type="entry name" value="VanA_C"/>
    <property type="match status" value="1"/>
</dbReference>